<feature type="domain" description="Rhodopsin" evidence="8">
    <location>
        <begin position="35"/>
        <end position="275"/>
    </location>
</feature>
<reference evidence="9" key="1">
    <citation type="journal article" date="2020" name="Stud. Mycol.">
        <title>101 Dothideomycetes genomes: a test case for predicting lifestyles and emergence of pathogens.</title>
        <authorList>
            <person name="Haridas S."/>
            <person name="Albert R."/>
            <person name="Binder M."/>
            <person name="Bloem J."/>
            <person name="Labutti K."/>
            <person name="Salamov A."/>
            <person name="Andreopoulos B."/>
            <person name="Baker S."/>
            <person name="Barry K."/>
            <person name="Bills G."/>
            <person name="Bluhm B."/>
            <person name="Cannon C."/>
            <person name="Castanera R."/>
            <person name="Culley D."/>
            <person name="Daum C."/>
            <person name="Ezra D."/>
            <person name="Gonzalez J."/>
            <person name="Henrissat B."/>
            <person name="Kuo A."/>
            <person name="Liang C."/>
            <person name="Lipzen A."/>
            <person name="Lutzoni F."/>
            <person name="Magnuson J."/>
            <person name="Mondo S."/>
            <person name="Nolan M."/>
            <person name="Ohm R."/>
            <person name="Pangilinan J."/>
            <person name="Park H.-J."/>
            <person name="Ramirez L."/>
            <person name="Alfaro M."/>
            <person name="Sun H."/>
            <person name="Tritt A."/>
            <person name="Yoshinaga Y."/>
            <person name="Zwiers L.-H."/>
            <person name="Turgeon B."/>
            <person name="Goodwin S."/>
            <person name="Spatafora J."/>
            <person name="Crous P."/>
            <person name="Grigoriev I."/>
        </authorList>
    </citation>
    <scope>NUCLEOTIDE SEQUENCE</scope>
    <source>
        <strain evidence="9">CBS 269.34</strain>
    </source>
</reference>
<feature type="transmembrane region" description="Helical" evidence="7">
    <location>
        <begin position="18"/>
        <end position="39"/>
    </location>
</feature>
<keyword evidence="3 7" id="KW-1133">Transmembrane helix</keyword>
<feature type="transmembrane region" description="Helical" evidence="7">
    <location>
        <begin position="51"/>
        <end position="69"/>
    </location>
</feature>
<dbReference type="Proteomes" id="UP000799750">
    <property type="component" value="Unassembled WGS sequence"/>
</dbReference>
<name>A0A6A6QXE8_9PEZI</name>
<keyword evidence="10" id="KW-1185">Reference proteome</keyword>
<evidence type="ECO:0000256" key="1">
    <source>
        <dbReference type="ARBA" id="ARBA00004141"/>
    </source>
</evidence>
<comment type="similarity">
    <text evidence="5">Belongs to the SAT4 family.</text>
</comment>
<evidence type="ECO:0000256" key="2">
    <source>
        <dbReference type="ARBA" id="ARBA00022692"/>
    </source>
</evidence>
<dbReference type="Pfam" id="PF20684">
    <property type="entry name" value="Fung_rhodopsin"/>
    <property type="match status" value="1"/>
</dbReference>
<dbReference type="PANTHER" id="PTHR33048">
    <property type="entry name" value="PTH11-LIKE INTEGRAL MEMBRANE PROTEIN (AFU_ORTHOLOGUE AFUA_5G11245)"/>
    <property type="match status" value="1"/>
</dbReference>
<evidence type="ECO:0000256" key="7">
    <source>
        <dbReference type="SAM" id="Phobius"/>
    </source>
</evidence>
<feature type="transmembrane region" description="Helical" evidence="7">
    <location>
        <begin position="129"/>
        <end position="150"/>
    </location>
</feature>
<keyword evidence="4 7" id="KW-0472">Membrane</keyword>
<dbReference type="InterPro" id="IPR052337">
    <property type="entry name" value="SAT4-like"/>
</dbReference>
<evidence type="ECO:0000256" key="3">
    <source>
        <dbReference type="ARBA" id="ARBA00022989"/>
    </source>
</evidence>
<feature type="compositionally biased region" description="Basic and acidic residues" evidence="6">
    <location>
        <begin position="384"/>
        <end position="402"/>
    </location>
</feature>
<keyword evidence="2 7" id="KW-0812">Transmembrane</keyword>
<feature type="transmembrane region" description="Helical" evidence="7">
    <location>
        <begin position="101"/>
        <end position="122"/>
    </location>
</feature>
<protein>
    <recommendedName>
        <fullName evidence="8">Rhodopsin domain-containing protein</fullName>
    </recommendedName>
</protein>
<feature type="transmembrane region" description="Helical" evidence="7">
    <location>
        <begin position="213"/>
        <end position="230"/>
    </location>
</feature>
<comment type="subcellular location">
    <subcellularLocation>
        <location evidence="1">Membrane</location>
        <topology evidence="1">Multi-pass membrane protein</topology>
    </subcellularLocation>
</comment>
<dbReference type="PANTHER" id="PTHR33048:SF167">
    <property type="entry name" value="INTEGRAL MEMBRANE PROTEIN"/>
    <property type="match status" value="1"/>
</dbReference>
<evidence type="ECO:0000259" key="8">
    <source>
        <dbReference type="Pfam" id="PF20684"/>
    </source>
</evidence>
<evidence type="ECO:0000313" key="9">
    <source>
        <dbReference type="EMBL" id="KAF2496333.1"/>
    </source>
</evidence>
<dbReference type="OrthoDB" id="5022096at2759"/>
<accession>A0A6A6QXE8</accession>
<proteinExistence type="inferred from homology"/>
<feature type="transmembrane region" description="Helical" evidence="7">
    <location>
        <begin position="250"/>
        <end position="269"/>
    </location>
</feature>
<evidence type="ECO:0000256" key="4">
    <source>
        <dbReference type="ARBA" id="ARBA00023136"/>
    </source>
</evidence>
<gene>
    <name evidence="9" type="ORF">BU16DRAFT_609132</name>
</gene>
<sequence>MATPPIPNYPNENAGPTILATCGTVTALALITLAIRLFVRIRMIRNVGWDDYTMIVAVALCITGFFHIVPEVAYGAGKHINHIDPADFRRGLKLNFITQPIYLWAICMVKMSIGFFLLRVAATSFFRRVIISIMVFMLVYTLVSFFTIVLQCTNIQVMWDPTVESKCFAPTTLRVLSYTNVSLNILTDFMFSIFIPIPMLWHVQMNTKTKSSIIGILALGIFATIAAIVKTSYLPMYGLHGDLLWDSRNLTIWIVIESCIGIVAGNLPCMKPLFKHVLGSTYGRSSANRSSGLQYYRSGYGGGTGLSAKNYNSLESRMTKDGVVVGPDANGDNEAHMMTRITARSKSTTSLDNQSHTSDDSITRLEGRRFGITKTTTTKVLSTKKSEGKEEVAPERKETHLV</sequence>
<dbReference type="InterPro" id="IPR049326">
    <property type="entry name" value="Rhodopsin_dom_fungi"/>
</dbReference>
<dbReference type="GO" id="GO:0016020">
    <property type="term" value="C:membrane"/>
    <property type="evidence" value="ECO:0007669"/>
    <property type="project" value="UniProtKB-SubCell"/>
</dbReference>
<organism evidence="9 10">
    <name type="scientific">Lophium mytilinum</name>
    <dbReference type="NCBI Taxonomy" id="390894"/>
    <lineage>
        <taxon>Eukaryota</taxon>
        <taxon>Fungi</taxon>
        <taxon>Dikarya</taxon>
        <taxon>Ascomycota</taxon>
        <taxon>Pezizomycotina</taxon>
        <taxon>Dothideomycetes</taxon>
        <taxon>Pleosporomycetidae</taxon>
        <taxon>Mytilinidiales</taxon>
        <taxon>Mytilinidiaceae</taxon>
        <taxon>Lophium</taxon>
    </lineage>
</organism>
<evidence type="ECO:0000256" key="5">
    <source>
        <dbReference type="ARBA" id="ARBA00038359"/>
    </source>
</evidence>
<evidence type="ECO:0000313" key="10">
    <source>
        <dbReference type="Proteomes" id="UP000799750"/>
    </source>
</evidence>
<feature type="compositionally biased region" description="Low complexity" evidence="6">
    <location>
        <begin position="373"/>
        <end position="383"/>
    </location>
</feature>
<feature type="transmembrane region" description="Helical" evidence="7">
    <location>
        <begin position="181"/>
        <end position="201"/>
    </location>
</feature>
<dbReference type="EMBL" id="MU004188">
    <property type="protein sequence ID" value="KAF2496333.1"/>
    <property type="molecule type" value="Genomic_DNA"/>
</dbReference>
<feature type="region of interest" description="Disordered" evidence="6">
    <location>
        <begin position="373"/>
        <end position="402"/>
    </location>
</feature>
<evidence type="ECO:0000256" key="6">
    <source>
        <dbReference type="SAM" id="MobiDB-lite"/>
    </source>
</evidence>
<dbReference type="AlphaFoldDB" id="A0A6A6QXE8"/>